<dbReference type="KEGG" id="mft:XA26_28270"/>
<name>A0A0N9Y9P6_MYCFO</name>
<dbReference type="Proteomes" id="UP000057134">
    <property type="component" value="Chromosome"/>
</dbReference>
<keyword evidence="2" id="KW-1185">Reference proteome</keyword>
<gene>
    <name evidence="1" type="ORF">XA26_28270</name>
</gene>
<evidence type="ECO:0000313" key="1">
    <source>
        <dbReference type="EMBL" id="ALI26662.1"/>
    </source>
</evidence>
<evidence type="ECO:0000313" key="2">
    <source>
        <dbReference type="Proteomes" id="UP000057134"/>
    </source>
</evidence>
<dbReference type="AlphaFoldDB" id="A0A0N9Y9P6"/>
<organism evidence="1 2">
    <name type="scientific">Mycolicibacterium fortuitum</name>
    <name type="common">Mycobacterium fortuitum</name>
    <dbReference type="NCBI Taxonomy" id="1766"/>
    <lineage>
        <taxon>Bacteria</taxon>
        <taxon>Bacillati</taxon>
        <taxon>Actinomycetota</taxon>
        <taxon>Actinomycetes</taxon>
        <taxon>Mycobacteriales</taxon>
        <taxon>Mycobacteriaceae</taxon>
        <taxon>Mycolicibacterium</taxon>
    </lineage>
</organism>
<proteinExistence type="predicted"/>
<reference evidence="1 2" key="1">
    <citation type="journal article" date="2015" name="MBio">
        <title>Enzymatic Degradation of Phenazines Can Generate Energy and Protect Sensitive Organisms from Toxicity.</title>
        <authorList>
            <person name="Costa K.C."/>
            <person name="Bergkessel M."/>
            <person name="Saunders S."/>
            <person name="Korlach J."/>
            <person name="Newman D.K."/>
        </authorList>
    </citation>
    <scope>NUCLEOTIDE SEQUENCE [LARGE SCALE GENOMIC DNA]</scope>
    <source>
        <strain evidence="1 2">CT6</strain>
    </source>
</reference>
<dbReference type="EMBL" id="CP011269">
    <property type="protein sequence ID" value="ALI26662.1"/>
    <property type="molecule type" value="Genomic_DNA"/>
</dbReference>
<protein>
    <submittedName>
        <fullName evidence="1">Uncharacterized protein</fullName>
    </submittedName>
</protein>
<accession>A0A0N9Y9P6</accession>
<sequence length="66" mass="6905">MRVSGQDVGTVAISHAAILRTPAGNAASRHTIVTVLLTRTDHRLIDAPPAAADVMFSAIAGELSRR</sequence>